<dbReference type="EMBL" id="BAABGQ010000006">
    <property type="protein sequence ID" value="GAA4503989.1"/>
    <property type="molecule type" value="Genomic_DNA"/>
</dbReference>
<comment type="caution">
    <text evidence="3">The sequence shown here is derived from an EMBL/GenBank/DDBJ whole genome shotgun (WGS) entry which is preliminary data.</text>
</comment>
<evidence type="ECO:0000256" key="2">
    <source>
        <dbReference type="SAM" id="SignalP"/>
    </source>
</evidence>
<evidence type="ECO:0000256" key="1">
    <source>
        <dbReference type="SAM" id="MobiDB-lite"/>
    </source>
</evidence>
<accession>A0ABP8QK48</accession>
<evidence type="ECO:0000313" key="4">
    <source>
        <dbReference type="Proteomes" id="UP001501243"/>
    </source>
</evidence>
<dbReference type="RefSeq" id="WP_208129658.1">
    <property type="nucleotide sequence ID" value="NZ_BAABGQ010000006.1"/>
</dbReference>
<gene>
    <name evidence="3" type="ORF">GCM10023172_29720</name>
</gene>
<evidence type="ECO:0008006" key="5">
    <source>
        <dbReference type="Google" id="ProtNLM"/>
    </source>
</evidence>
<keyword evidence="2" id="KW-0732">Signal</keyword>
<feature type="region of interest" description="Disordered" evidence="1">
    <location>
        <begin position="23"/>
        <end position="89"/>
    </location>
</feature>
<dbReference type="Proteomes" id="UP001501243">
    <property type="component" value="Unassembled WGS sequence"/>
</dbReference>
<organism evidence="3 4">
    <name type="scientific">Hymenobacter ginsengisoli</name>
    <dbReference type="NCBI Taxonomy" id="1051626"/>
    <lineage>
        <taxon>Bacteria</taxon>
        <taxon>Pseudomonadati</taxon>
        <taxon>Bacteroidota</taxon>
        <taxon>Cytophagia</taxon>
        <taxon>Cytophagales</taxon>
        <taxon>Hymenobacteraceae</taxon>
        <taxon>Hymenobacter</taxon>
    </lineage>
</organism>
<evidence type="ECO:0000313" key="3">
    <source>
        <dbReference type="EMBL" id="GAA4503989.1"/>
    </source>
</evidence>
<feature type="chain" id="PRO_5045943912" description="Lipoprotein" evidence="2">
    <location>
        <begin position="21"/>
        <end position="89"/>
    </location>
</feature>
<feature type="signal peptide" evidence="2">
    <location>
        <begin position="1"/>
        <end position="20"/>
    </location>
</feature>
<reference evidence="4" key="1">
    <citation type="journal article" date="2019" name="Int. J. Syst. Evol. Microbiol.">
        <title>The Global Catalogue of Microorganisms (GCM) 10K type strain sequencing project: providing services to taxonomists for standard genome sequencing and annotation.</title>
        <authorList>
            <consortium name="The Broad Institute Genomics Platform"/>
            <consortium name="The Broad Institute Genome Sequencing Center for Infectious Disease"/>
            <person name="Wu L."/>
            <person name="Ma J."/>
        </authorList>
    </citation>
    <scope>NUCLEOTIDE SEQUENCE [LARGE SCALE GENOMIC DNA]</scope>
    <source>
        <strain evidence="4">JCM 17841</strain>
    </source>
</reference>
<dbReference type="PROSITE" id="PS51257">
    <property type="entry name" value="PROKAR_LIPOPROTEIN"/>
    <property type="match status" value="1"/>
</dbReference>
<name>A0ABP8QK48_9BACT</name>
<protein>
    <recommendedName>
        <fullName evidence="5">Lipoprotein</fullName>
    </recommendedName>
</protein>
<sequence>MSIRTFCLLGSALAFSSLLSACSDSPKPGSANVEMGSLKGEHASGHQGTPNGDSLTAGLSRDTSRYPTGKQIYKNASRSADQNHDGVAD</sequence>
<proteinExistence type="predicted"/>
<keyword evidence="4" id="KW-1185">Reference proteome</keyword>